<evidence type="ECO:0000313" key="4">
    <source>
        <dbReference type="Proteomes" id="UP001492380"/>
    </source>
</evidence>
<feature type="compositionally biased region" description="Polar residues" evidence="1">
    <location>
        <begin position="51"/>
        <end position="60"/>
    </location>
</feature>
<proteinExistence type="predicted"/>
<name>A0ABR1YSK1_9PEZI</name>
<dbReference type="InterPro" id="IPR052895">
    <property type="entry name" value="HetReg/Transcr_Mod"/>
</dbReference>
<protein>
    <submittedName>
        <fullName evidence="3">Heterokaryon incompatibility protein-domain-containing protein</fullName>
    </submittedName>
</protein>
<dbReference type="EMBL" id="JBBWRZ010000004">
    <property type="protein sequence ID" value="KAK8237956.1"/>
    <property type="molecule type" value="Genomic_DNA"/>
</dbReference>
<accession>A0ABR1YSK1</accession>
<feature type="region of interest" description="Disordered" evidence="1">
    <location>
        <begin position="46"/>
        <end position="83"/>
    </location>
</feature>
<dbReference type="Pfam" id="PF26639">
    <property type="entry name" value="Het-6_barrel"/>
    <property type="match status" value="1"/>
</dbReference>
<sequence>MTLLASIRHRSRRSAIIDNAPGDVQRISHGTADYKSAIRAKPAFAYDESQSDTPSSTSTRKVADSFSPLHFPSSQPLQDVPNRTPLRKKRHALPECNYERSLPFRQTDSNERFNYKECPINTKIKQIRVLHVHKAVSYDDPIEATIKVRDLHHKPLYNAMSYTWGSEGSLSEIRLAVHGSQQFRLFKIRRNLEDMLKWIRTKDGDAKVWIDAICIDQQDDFEKREQIGVMREIFSEAWEVWIYLGGLEPGLDMSKQEMQHLLNGMMAEGRQASSQKLSRLIHYILQNPWFTRVWIIQEATAKLTSRVIVDGLEFPLLSFLEVATVRGKPRDLQREWFYFLHQLANPPWIGACTIYKLLLYTGSFPAEKRRKPRNKFFETTMTRRQFRELANKCIYEDTDLQHEIDETGRAVVQYGAVKLIDLLCELRMFAASVPVDKIYAIRNLATDHEQAPEISYGVDHLPVFIDFAKYFVRSGQGNSLLHAASSFVQHKDLPSWVPDWSSPKAKALSIDRVLEAYVRAGAQQDMLMSVGRGGRNLLIEDGVVADTVKYTEKSPDSKQGRGVEATKKELDHLCTLHGIGRVSNLIALLQQDRLSDIHWSVPESAKADIFPLLLDLLAAIIAEQDEAGKQSNASSSHRLSSNCNDKTFRGDEDPVERLFVNVLREDARWPCIESCDSHVEFHLLQHRQLCITEGYRLGLVPRDARPGDRIMVFPGAVTPHIIRQRDSGSYELVGDCYIRGLMHGRGLLLGYGQTIVLE</sequence>
<dbReference type="InterPro" id="IPR010730">
    <property type="entry name" value="HET"/>
</dbReference>
<reference evidence="3 4" key="1">
    <citation type="submission" date="2024-04" db="EMBL/GenBank/DDBJ databases">
        <title>Phyllosticta paracitricarpa is synonymous to the EU quarantine fungus P. citricarpa based on phylogenomic analyses.</title>
        <authorList>
            <consortium name="Lawrence Berkeley National Laboratory"/>
            <person name="Van Ingen-Buijs V.A."/>
            <person name="Van Westerhoven A.C."/>
            <person name="Haridas S."/>
            <person name="Skiadas P."/>
            <person name="Martin F."/>
            <person name="Groenewald J.Z."/>
            <person name="Crous P.W."/>
            <person name="Seidl M.F."/>
        </authorList>
    </citation>
    <scope>NUCLEOTIDE SEQUENCE [LARGE SCALE GENOMIC DNA]</scope>
    <source>
        <strain evidence="3 4">CBS 123374</strain>
    </source>
</reference>
<evidence type="ECO:0000256" key="1">
    <source>
        <dbReference type="SAM" id="MobiDB-lite"/>
    </source>
</evidence>
<evidence type="ECO:0000259" key="2">
    <source>
        <dbReference type="Pfam" id="PF06985"/>
    </source>
</evidence>
<organism evidence="3 4">
    <name type="scientific">Phyllosticta capitalensis</name>
    <dbReference type="NCBI Taxonomy" id="121624"/>
    <lineage>
        <taxon>Eukaryota</taxon>
        <taxon>Fungi</taxon>
        <taxon>Dikarya</taxon>
        <taxon>Ascomycota</taxon>
        <taxon>Pezizomycotina</taxon>
        <taxon>Dothideomycetes</taxon>
        <taxon>Dothideomycetes incertae sedis</taxon>
        <taxon>Botryosphaeriales</taxon>
        <taxon>Phyllostictaceae</taxon>
        <taxon>Phyllosticta</taxon>
    </lineage>
</organism>
<evidence type="ECO:0000313" key="3">
    <source>
        <dbReference type="EMBL" id="KAK8237956.1"/>
    </source>
</evidence>
<comment type="caution">
    <text evidence="3">The sequence shown here is derived from an EMBL/GenBank/DDBJ whole genome shotgun (WGS) entry which is preliminary data.</text>
</comment>
<keyword evidence="4" id="KW-1185">Reference proteome</keyword>
<gene>
    <name evidence="3" type="ORF">HDK90DRAFT_209351</name>
</gene>
<dbReference type="PANTHER" id="PTHR24148:SF64">
    <property type="entry name" value="HETEROKARYON INCOMPATIBILITY DOMAIN-CONTAINING PROTEIN"/>
    <property type="match status" value="1"/>
</dbReference>
<dbReference type="Pfam" id="PF06985">
    <property type="entry name" value="HET"/>
    <property type="match status" value="1"/>
</dbReference>
<dbReference type="PANTHER" id="PTHR24148">
    <property type="entry name" value="ANKYRIN REPEAT DOMAIN-CONTAINING PROTEIN 39 HOMOLOG-RELATED"/>
    <property type="match status" value="1"/>
</dbReference>
<feature type="domain" description="Heterokaryon incompatibility" evidence="2">
    <location>
        <begin position="157"/>
        <end position="298"/>
    </location>
</feature>
<dbReference type="Proteomes" id="UP001492380">
    <property type="component" value="Unassembled WGS sequence"/>
</dbReference>